<dbReference type="EMBL" id="CP095005">
    <property type="protein sequence ID" value="UOO95787.1"/>
    <property type="molecule type" value="Genomic_DNA"/>
</dbReference>
<dbReference type="Proteomes" id="UP001500962">
    <property type="component" value="Unassembled WGS sequence"/>
</dbReference>
<evidence type="ECO:0000313" key="4">
    <source>
        <dbReference type="Proteomes" id="UP000830542"/>
    </source>
</evidence>
<reference evidence="2" key="3">
    <citation type="submission" date="2023-12" db="EMBL/GenBank/DDBJ databases">
        <authorList>
            <person name="Sun Q."/>
            <person name="Inoue M."/>
        </authorList>
    </citation>
    <scope>NUCLEOTIDE SEQUENCE</scope>
    <source>
        <strain evidence="2">JCM 12289</strain>
    </source>
</reference>
<organism evidence="2 5">
    <name type="scientific">Halococcus dombrowskii</name>
    <dbReference type="NCBI Taxonomy" id="179637"/>
    <lineage>
        <taxon>Archaea</taxon>
        <taxon>Methanobacteriati</taxon>
        <taxon>Methanobacteriota</taxon>
        <taxon>Stenosarchaea group</taxon>
        <taxon>Halobacteria</taxon>
        <taxon>Halobacteriales</taxon>
        <taxon>Halococcaceae</taxon>
        <taxon>Halococcus</taxon>
    </lineage>
</organism>
<dbReference type="KEGG" id="hdo:MUK72_03530"/>
<dbReference type="AlphaFoldDB" id="A0AAV3SLF0"/>
<proteinExistence type="predicted"/>
<keyword evidence="4" id="KW-1185">Reference proteome</keyword>
<evidence type="ECO:0000313" key="3">
    <source>
        <dbReference type="EMBL" id="UOO95787.1"/>
    </source>
</evidence>
<evidence type="ECO:0000313" key="5">
    <source>
        <dbReference type="Proteomes" id="UP001500962"/>
    </source>
</evidence>
<name>A0AAV3SLF0_HALDO</name>
<accession>A0AAV3SLF0</accession>
<feature type="region of interest" description="Disordered" evidence="1">
    <location>
        <begin position="24"/>
        <end position="44"/>
    </location>
</feature>
<reference evidence="3" key="2">
    <citation type="submission" date="2022-04" db="EMBL/GenBank/DDBJ databases">
        <title>Sequencing and genomic assembly of Halococcus dombrowskii.</title>
        <authorList>
            <person name="Lim S.W."/>
            <person name="MacLea K.S."/>
        </authorList>
    </citation>
    <scope>NUCLEOTIDE SEQUENCE</scope>
    <source>
        <strain evidence="3">H4</strain>
    </source>
</reference>
<protein>
    <submittedName>
        <fullName evidence="2">Uncharacterized protein</fullName>
    </submittedName>
</protein>
<dbReference type="RefSeq" id="WP_244704007.1">
    <property type="nucleotide sequence ID" value="NZ_BAAADN010000087.1"/>
</dbReference>
<gene>
    <name evidence="2" type="ORF">GCM10008985_35630</name>
    <name evidence="3" type="ORF">MUK72_03530</name>
</gene>
<evidence type="ECO:0000256" key="1">
    <source>
        <dbReference type="SAM" id="MobiDB-lite"/>
    </source>
</evidence>
<dbReference type="EMBL" id="BAAADN010000087">
    <property type="protein sequence ID" value="GAA0476175.1"/>
    <property type="molecule type" value="Genomic_DNA"/>
</dbReference>
<dbReference type="Proteomes" id="UP000830542">
    <property type="component" value="Chromosome"/>
</dbReference>
<reference evidence="2" key="1">
    <citation type="journal article" date="2014" name="Int. J. Syst. Evol. Microbiol.">
        <title>Complete genome sequence of Corynebacterium casei LMG S-19264T (=DSM 44701T), isolated from a smear-ripened cheese.</title>
        <authorList>
            <consortium name="US DOE Joint Genome Institute (JGI-PGF)"/>
            <person name="Walter F."/>
            <person name="Albersmeier A."/>
            <person name="Kalinowski J."/>
            <person name="Ruckert C."/>
        </authorList>
    </citation>
    <scope>NUCLEOTIDE SEQUENCE</scope>
    <source>
        <strain evidence="2">JCM 12289</strain>
    </source>
</reference>
<dbReference type="GeneID" id="71760888"/>
<dbReference type="PROSITE" id="PS51257">
    <property type="entry name" value="PROKAR_LIPOPROTEIN"/>
    <property type="match status" value="1"/>
</dbReference>
<sequence>MRRRDALVTLAAVTTTGCLGGVRSTLGLDEDDPPKPVKPTKPLGQYDCPTFESFDFDAVKRTICYREDDDGPKAINYTASKREAHPPPDLVEFTIKRVGSGAAFYVISGGLVTRLTDEGWRLVAPTNGSSADEANPVALRSGESYTWTVGIGGESPDESPGDGPLRLGDVGPGIYAFRARGRLDDGITGPQDIDVAHAMLFAVRKSGSS</sequence>
<evidence type="ECO:0000313" key="2">
    <source>
        <dbReference type="EMBL" id="GAA0476175.1"/>
    </source>
</evidence>